<protein>
    <submittedName>
        <fullName evidence="1">DUF1192 domain-containing protein</fullName>
    </submittedName>
</protein>
<accession>A0A4P6V2I6</accession>
<dbReference type="KEGG" id="rpod:E0E05_14330"/>
<dbReference type="AlphaFoldDB" id="A0A4P6V2I6"/>
<dbReference type="InterPro" id="IPR009579">
    <property type="entry name" value="DUF1192"/>
</dbReference>
<dbReference type="Pfam" id="PF06698">
    <property type="entry name" value="DUF1192"/>
    <property type="match status" value="1"/>
</dbReference>
<dbReference type="RefSeq" id="WP_131617332.1">
    <property type="nucleotide sequence ID" value="NZ_CP036532.1"/>
</dbReference>
<keyword evidence="2" id="KW-1185">Reference proteome</keyword>
<reference evidence="1 2" key="1">
    <citation type="journal article" date="2017" name="Int. J. Syst. Evol. Microbiol.">
        <title>Roseitalea porphyridii gen. nov., sp. nov., isolated from a red alga, and reclassification of Hoeflea suaedae Chung et al. 2013 as Pseudohoeflea suaedae gen. nov., comb. nov.</title>
        <authorList>
            <person name="Hyeon J.W."/>
            <person name="Jeong S.E."/>
            <person name="Baek K."/>
            <person name="Jeon C.O."/>
        </authorList>
    </citation>
    <scope>NUCLEOTIDE SEQUENCE [LARGE SCALE GENOMIC DNA]</scope>
    <source>
        <strain evidence="1 2">MA7-20</strain>
    </source>
</reference>
<evidence type="ECO:0000313" key="2">
    <source>
        <dbReference type="Proteomes" id="UP000293719"/>
    </source>
</evidence>
<gene>
    <name evidence="1" type="ORF">E0E05_14330</name>
</gene>
<evidence type="ECO:0000313" key="1">
    <source>
        <dbReference type="EMBL" id="QBK31677.1"/>
    </source>
</evidence>
<name>A0A4P6V2I6_9HYPH</name>
<dbReference type="GeneID" id="90768481"/>
<dbReference type="EMBL" id="CP036532">
    <property type="protein sequence ID" value="QBK31677.1"/>
    <property type="molecule type" value="Genomic_DNA"/>
</dbReference>
<proteinExistence type="predicted"/>
<dbReference type="Proteomes" id="UP000293719">
    <property type="component" value="Chromosome"/>
</dbReference>
<organism evidence="1 2">
    <name type="scientific">Roseitalea porphyridii</name>
    <dbReference type="NCBI Taxonomy" id="1852022"/>
    <lineage>
        <taxon>Bacteria</taxon>
        <taxon>Pseudomonadati</taxon>
        <taxon>Pseudomonadota</taxon>
        <taxon>Alphaproteobacteria</taxon>
        <taxon>Hyphomicrobiales</taxon>
        <taxon>Ahrensiaceae</taxon>
        <taxon>Roseitalea</taxon>
    </lineage>
</organism>
<sequence length="61" mass="6644">MDDEKGDTKPASFVAGQDISTLGRDELETLIGTLRGEIARIEAELASRDDSRSAADAFFRK</sequence>